<proteinExistence type="predicted"/>
<sequence length="283" mass="31219">MGEGGSQNHPFNFNMTSPPDAHMPHPSPSGLMPSSLLNPQPSPIAHLPGLTNMPYMDGQSDTDGSPFTTAHSPAAFNWPGSREMLQPSLRPGQSPNHKAQAPLHNTSRVLPAASAGHLYLSGPDALAEVYNCLHFFLAGEMVRSETPDWEIASHAQLGTIRVITFNTARFIVQTFPLMASARSGKDAQILQAPLEFINLMMLRSTEFTTLYREMIDVFSAYWKHRCQIMQRISPKNEGIERIKKYLLKIVIVSLGKSIGADLLVSLFRSLNDLPVKLADVPFD</sequence>
<gene>
    <name evidence="2" type="ORF">pipiens_017579</name>
</gene>
<evidence type="ECO:0000256" key="1">
    <source>
        <dbReference type="SAM" id="MobiDB-lite"/>
    </source>
</evidence>
<evidence type="ECO:0000313" key="2">
    <source>
        <dbReference type="EMBL" id="KAL1375279.1"/>
    </source>
</evidence>
<evidence type="ECO:0000313" key="3">
    <source>
        <dbReference type="Proteomes" id="UP001562425"/>
    </source>
</evidence>
<name>A0ABD1CH08_CULPP</name>
<organism evidence="2 3">
    <name type="scientific">Culex pipiens pipiens</name>
    <name type="common">Northern house mosquito</name>
    <dbReference type="NCBI Taxonomy" id="38569"/>
    <lineage>
        <taxon>Eukaryota</taxon>
        <taxon>Metazoa</taxon>
        <taxon>Ecdysozoa</taxon>
        <taxon>Arthropoda</taxon>
        <taxon>Hexapoda</taxon>
        <taxon>Insecta</taxon>
        <taxon>Pterygota</taxon>
        <taxon>Neoptera</taxon>
        <taxon>Endopterygota</taxon>
        <taxon>Diptera</taxon>
        <taxon>Nematocera</taxon>
        <taxon>Culicoidea</taxon>
        <taxon>Culicidae</taxon>
        <taxon>Culicinae</taxon>
        <taxon>Culicini</taxon>
        <taxon>Culex</taxon>
        <taxon>Culex</taxon>
    </lineage>
</organism>
<dbReference type="EMBL" id="JBEHCU010012629">
    <property type="protein sequence ID" value="KAL1375279.1"/>
    <property type="molecule type" value="Genomic_DNA"/>
</dbReference>
<keyword evidence="3" id="KW-1185">Reference proteome</keyword>
<feature type="compositionally biased region" description="Polar residues" evidence="1">
    <location>
        <begin position="1"/>
        <end position="17"/>
    </location>
</feature>
<accession>A0ABD1CH08</accession>
<protein>
    <submittedName>
        <fullName evidence="2">Uncharacterized protein</fullName>
    </submittedName>
</protein>
<feature type="region of interest" description="Disordered" evidence="1">
    <location>
        <begin position="1"/>
        <end position="36"/>
    </location>
</feature>
<dbReference type="Proteomes" id="UP001562425">
    <property type="component" value="Unassembled WGS sequence"/>
</dbReference>
<reference evidence="2 3" key="1">
    <citation type="submission" date="2024-05" db="EMBL/GenBank/DDBJ databases">
        <title>Culex pipiens pipiens assembly and annotation.</title>
        <authorList>
            <person name="Alout H."/>
            <person name="Durand T."/>
        </authorList>
    </citation>
    <scope>NUCLEOTIDE SEQUENCE [LARGE SCALE GENOMIC DNA]</scope>
    <source>
        <strain evidence="2">HA-2024</strain>
        <tissue evidence="2">Whole body</tissue>
    </source>
</reference>
<dbReference type="AlphaFoldDB" id="A0ABD1CH08"/>
<comment type="caution">
    <text evidence="2">The sequence shown here is derived from an EMBL/GenBank/DDBJ whole genome shotgun (WGS) entry which is preliminary data.</text>
</comment>